<dbReference type="EMBL" id="CM055101">
    <property type="protein sequence ID" value="KAJ7540864.1"/>
    <property type="molecule type" value="Genomic_DNA"/>
</dbReference>
<evidence type="ECO:0000313" key="2">
    <source>
        <dbReference type="Proteomes" id="UP001162992"/>
    </source>
</evidence>
<reference evidence="2" key="1">
    <citation type="journal article" date="2024" name="Proc. Natl. Acad. Sci. U.S.A.">
        <title>Extraordinary preservation of gene collinearity over three hundred million years revealed in homosporous lycophytes.</title>
        <authorList>
            <person name="Li C."/>
            <person name="Wickell D."/>
            <person name="Kuo L.Y."/>
            <person name="Chen X."/>
            <person name="Nie B."/>
            <person name="Liao X."/>
            <person name="Peng D."/>
            <person name="Ji J."/>
            <person name="Jenkins J."/>
            <person name="Williams M."/>
            <person name="Shu S."/>
            <person name="Plott C."/>
            <person name="Barry K."/>
            <person name="Rajasekar S."/>
            <person name="Grimwood J."/>
            <person name="Han X."/>
            <person name="Sun S."/>
            <person name="Hou Z."/>
            <person name="He W."/>
            <person name="Dai G."/>
            <person name="Sun C."/>
            <person name="Schmutz J."/>
            <person name="Leebens-Mack J.H."/>
            <person name="Li F.W."/>
            <person name="Wang L."/>
        </authorList>
    </citation>
    <scope>NUCLEOTIDE SEQUENCE [LARGE SCALE GENOMIC DNA]</scope>
    <source>
        <strain evidence="2">cv. PW_Plant_1</strain>
    </source>
</reference>
<comment type="caution">
    <text evidence="1">The sequence shown here is derived from an EMBL/GenBank/DDBJ whole genome shotgun (WGS) entry which is preliminary data.</text>
</comment>
<dbReference type="Proteomes" id="UP001162992">
    <property type="component" value="Chromosome 10"/>
</dbReference>
<sequence>MQSLTSFLMIDVGQDLICFFEMFIFVLTWLVMRIMMILQWIFMAIEETLCFYIFKVLVFFFSVSPYSSLYRLCRVIEHPQAKSKVTYRAWTNYQTSTTWV</sequence>
<evidence type="ECO:0000313" key="1">
    <source>
        <dbReference type="EMBL" id="KAJ7540864.1"/>
    </source>
</evidence>
<accession>A0ACC2CG39</accession>
<gene>
    <name evidence="1" type="ORF">O6H91_10G034100</name>
</gene>
<proteinExistence type="predicted"/>
<protein>
    <submittedName>
        <fullName evidence="1">Uncharacterized protein</fullName>
    </submittedName>
</protein>
<organism evidence="1 2">
    <name type="scientific">Diphasiastrum complanatum</name>
    <name type="common">Issler's clubmoss</name>
    <name type="synonym">Lycopodium complanatum</name>
    <dbReference type="NCBI Taxonomy" id="34168"/>
    <lineage>
        <taxon>Eukaryota</taxon>
        <taxon>Viridiplantae</taxon>
        <taxon>Streptophyta</taxon>
        <taxon>Embryophyta</taxon>
        <taxon>Tracheophyta</taxon>
        <taxon>Lycopodiopsida</taxon>
        <taxon>Lycopodiales</taxon>
        <taxon>Lycopodiaceae</taxon>
        <taxon>Lycopodioideae</taxon>
        <taxon>Diphasiastrum</taxon>
    </lineage>
</organism>
<keyword evidence="2" id="KW-1185">Reference proteome</keyword>
<name>A0ACC2CG39_DIPCM</name>